<reference evidence="2 3" key="1">
    <citation type="journal article" date="2024" name="Nat. Commun.">
        <title>Phylogenomics reveals the evolutionary origins of lichenization in chlorophyte algae.</title>
        <authorList>
            <person name="Puginier C."/>
            <person name="Libourel C."/>
            <person name="Otte J."/>
            <person name="Skaloud P."/>
            <person name="Haon M."/>
            <person name="Grisel S."/>
            <person name="Petersen M."/>
            <person name="Berrin J.G."/>
            <person name="Delaux P.M."/>
            <person name="Dal Grande F."/>
            <person name="Keller J."/>
        </authorList>
    </citation>
    <scope>NUCLEOTIDE SEQUENCE [LARGE SCALE GENOMIC DNA]</scope>
    <source>
        <strain evidence="2 3">SAG 2043</strain>
    </source>
</reference>
<dbReference type="InterPro" id="IPR006674">
    <property type="entry name" value="HD_domain"/>
</dbReference>
<gene>
    <name evidence="2" type="ORF">WJX72_003973</name>
</gene>
<dbReference type="AlphaFoldDB" id="A0AAW1PRM7"/>
<dbReference type="GO" id="GO:0006203">
    <property type="term" value="P:dGTP catabolic process"/>
    <property type="evidence" value="ECO:0007669"/>
    <property type="project" value="TreeGrafter"/>
</dbReference>
<dbReference type="EMBL" id="JALJOR010000009">
    <property type="protein sequence ID" value="KAK9811442.1"/>
    <property type="molecule type" value="Genomic_DNA"/>
</dbReference>
<proteinExistence type="predicted"/>
<dbReference type="Gene3D" id="3.30.70.2760">
    <property type="match status" value="1"/>
</dbReference>
<evidence type="ECO:0000259" key="1">
    <source>
        <dbReference type="PROSITE" id="PS51831"/>
    </source>
</evidence>
<dbReference type="Proteomes" id="UP001489004">
    <property type="component" value="Unassembled WGS sequence"/>
</dbReference>
<dbReference type="Pfam" id="PF01966">
    <property type="entry name" value="HD"/>
    <property type="match status" value="1"/>
</dbReference>
<keyword evidence="3" id="KW-1185">Reference proteome</keyword>
<dbReference type="PROSITE" id="PS51831">
    <property type="entry name" value="HD"/>
    <property type="match status" value="1"/>
</dbReference>
<accession>A0AAW1PRM7</accession>
<dbReference type="InterPro" id="IPR003607">
    <property type="entry name" value="HD/PDEase_dom"/>
</dbReference>
<protein>
    <recommendedName>
        <fullName evidence="1">HD domain-containing protein</fullName>
    </recommendedName>
</protein>
<dbReference type="PANTHER" id="PTHR11373">
    <property type="entry name" value="DEOXYNUCLEOSIDE TRIPHOSPHATE TRIPHOSPHOHYDROLASE"/>
    <property type="match status" value="1"/>
</dbReference>
<dbReference type="InterPro" id="IPR050135">
    <property type="entry name" value="dGTPase-like"/>
</dbReference>
<dbReference type="SMART" id="SM00471">
    <property type="entry name" value="HDc"/>
    <property type="match status" value="1"/>
</dbReference>
<feature type="domain" description="HD" evidence="1">
    <location>
        <begin position="107"/>
        <end position="251"/>
    </location>
</feature>
<name>A0AAW1PRM7_9CHLO</name>
<sequence length="547" mass="62318">MDEDDISMSQLVQQQAEPLVSDRQYNQPSISNGHAELSFSPSAGVVRPFAEPGGRRHGKWINDPIHGLIRLDPVCFDIMDTPQFQRLRDLRQLGLTYFIFPGASHNRFEHSVGVAHLAVTAAHRIWAGQGHELDMDRSDVKVVEVAGLCHDLGHGPFSHVFDREFLRRRGVPANEWSHEDMSVQIFDTILQDGYVKDNAISEDDAKRIKQLITYASEHEPGSSPAPSHKRFLFDIVANKRNSIDVDKMDYLQRDSLYCGMKIGCDFNRISIMSKVIGDEICWKGTEYNTLLKLFEARMQMHRDVYTHRKAKAVELMVVDALLAADPLLKLSERIWDPRQFVKMDDTLLRSLENWDMTHPGFGLGQDDDERPILEAQAIIKRMRRRQLYKYCSEIVVPKEAVKNGTWRCPTVMDIIGHCSGEVALREEDVILSETKIDFAMQQENPLDHVHFFDTFDDKEAYRLSKDTVSSINTDCFQEKKLRVYSRNADKAVMAALYTAFDAWCKKRFSGSVIPGTPGKGLLKRRKLNPEGACTAQRASGAKRGIEF</sequence>
<dbReference type="Gene3D" id="1.10.3210.10">
    <property type="entry name" value="Hypothetical protein af1432"/>
    <property type="match status" value="1"/>
</dbReference>
<dbReference type="PANTHER" id="PTHR11373:SF4">
    <property type="entry name" value="DEOXYNUCLEOSIDE TRIPHOSPHATE TRIPHOSPHOHYDROLASE SAMHD1"/>
    <property type="match status" value="1"/>
</dbReference>
<comment type="caution">
    <text evidence="2">The sequence shown here is derived from an EMBL/GenBank/DDBJ whole genome shotgun (WGS) entry which is preliminary data.</text>
</comment>
<dbReference type="SUPFAM" id="SSF109604">
    <property type="entry name" value="HD-domain/PDEase-like"/>
    <property type="match status" value="1"/>
</dbReference>
<evidence type="ECO:0000313" key="2">
    <source>
        <dbReference type="EMBL" id="KAK9811442.1"/>
    </source>
</evidence>
<organism evidence="2 3">
    <name type="scientific">[Myrmecia] bisecta</name>
    <dbReference type="NCBI Taxonomy" id="41462"/>
    <lineage>
        <taxon>Eukaryota</taxon>
        <taxon>Viridiplantae</taxon>
        <taxon>Chlorophyta</taxon>
        <taxon>core chlorophytes</taxon>
        <taxon>Trebouxiophyceae</taxon>
        <taxon>Trebouxiales</taxon>
        <taxon>Trebouxiaceae</taxon>
        <taxon>Myrmecia</taxon>
    </lineage>
</organism>
<evidence type="ECO:0000313" key="3">
    <source>
        <dbReference type="Proteomes" id="UP001489004"/>
    </source>
</evidence>
<dbReference type="GO" id="GO:0008832">
    <property type="term" value="F:dGTPase activity"/>
    <property type="evidence" value="ECO:0007669"/>
    <property type="project" value="TreeGrafter"/>
</dbReference>
<dbReference type="CDD" id="cd00077">
    <property type="entry name" value="HDc"/>
    <property type="match status" value="1"/>
</dbReference>
<dbReference type="GO" id="GO:0005634">
    <property type="term" value="C:nucleus"/>
    <property type="evidence" value="ECO:0007669"/>
    <property type="project" value="TreeGrafter"/>
</dbReference>